<sequence>MPAPPPSTRYWDGAAAGLLDPDCTGRFVVVGGSGTGKTSLLVDIVAAHTAAGVNPASVLVLTGSNRASAELRNRVSAAVFERCAGVAIREPMVRTVHSYAFAVLAAHAACQGNPPPRLITAAEQDSIVRELLCGNAEDNSGSWPASLRPALTTAGFATGVRDLMARCTERGVDARELRAIGRRHNRPEWIAVAGLAREYEEVMLLRSAVGMAAPQATVPALGAAELVGSALETFAVEPGILAAERDRIELLLVDDAQHLDPQAALLVRLLAERAGVCVIAGDPNQTVFGFRGADTQLLQVSADSRTTMIELDGSHRCAAPIAELANSVARRLPGSSPARVIHGVEHGSAAVRLAAVPTETAEASLVVDLLRRSHLIDGVPWSRMAVIVRSVPRSGAALRRALQSAGVPVHAESYDGPVASVPAVHALLLAVSAAQGGVTDEDAVTLATGPLGRVDPVALRRLRRQLLRAEEAAGGERGSAELLRAVLVEADETHLAALTDIQAAPLRRVRAVIGAAREAAASGASVLDVLWAAWTRSGLQRRWDGLSQRGGPLGAQADRDLDAVSSLFDLASEHVARTPGIGVTGLIDHIRSLALVGQRTTRLEPDAVAIVSAHAAVGREWDVVAIPGVQEGLWPNTAVRGGVLRTQELMDVLAGIEHAAHVDGSAVALAEERRLLLLAVGRAARRVLITAVENENADMGGGPAMASRFLTELMAAHPEWVISEYRPGAAQSRVLTAANLVGELRAVVTAPVEAVTDARRRAAARQLARLAAAGVPGADPESWYGLGDVSDERPLWLAEDGPVRVSPSNVETLMACPLRWMLERHGGTDLTDPRRALGTLVHELVGVHAEDSDAMRRALDKAWESMPFESQWYARNELRRHHELLEAFTTWRASTRGELTEVGREIGVDGVLSRAGQPQVRLVGRIDRLERDAEGRPVVIDIKTGKSPATKDDAQQHAQLAAYQVAAAEGLIEGEPAGAPGGGRLVYIAKPNLDDGATQRHQDPLTPAAQDAWRESIHNAAASTQGPIFVARVNDGCGHCPLRTCCPAQTDGQAVCQS</sequence>
<dbReference type="InterPro" id="IPR013986">
    <property type="entry name" value="DExx_box_DNA_helicase_dom_sf"/>
</dbReference>
<keyword evidence="3 15" id="KW-0547">Nucleotide-binding</keyword>
<evidence type="ECO:0000256" key="7">
    <source>
        <dbReference type="ARBA" id="ARBA00022839"/>
    </source>
</evidence>
<dbReference type="InterPro" id="IPR014016">
    <property type="entry name" value="UvrD-like_ATP-bd"/>
</dbReference>
<dbReference type="InterPro" id="IPR027417">
    <property type="entry name" value="P-loop_NTPase"/>
</dbReference>
<dbReference type="GO" id="GO:0000725">
    <property type="term" value="P:recombinational repair"/>
    <property type="evidence" value="ECO:0007669"/>
    <property type="project" value="TreeGrafter"/>
</dbReference>
<protein>
    <recommendedName>
        <fullName evidence="13">DNA 3'-5' helicase</fullName>
        <ecNumber evidence="13">5.6.2.4</ecNumber>
    </recommendedName>
</protein>
<evidence type="ECO:0000256" key="10">
    <source>
        <dbReference type="ARBA" id="ARBA00023204"/>
    </source>
</evidence>
<gene>
    <name evidence="16" type="primary">pcrA_1</name>
    <name evidence="16" type="ORF">ERS075579_02717</name>
</gene>
<evidence type="ECO:0000256" key="2">
    <source>
        <dbReference type="ARBA" id="ARBA00022722"/>
    </source>
</evidence>
<dbReference type="Pfam" id="PF00580">
    <property type="entry name" value="UvrD-helicase"/>
    <property type="match status" value="1"/>
</dbReference>
<dbReference type="EC" id="5.6.2.4" evidence="13"/>
<dbReference type="InterPro" id="IPR038726">
    <property type="entry name" value="PDDEXK_AddAB-type"/>
</dbReference>
<evidence type="ECO:0000256" key="11">
    <source>
        <dbReference type="ARBA" id="ARBA00023235"/>
    </source>
</evidence>
<dbReference type="GO" id="GO:0005829">
    <property type="term" value="C:cytosol"/>
    <property type="evidence" value="ECO:0007669"/>
    <property type="project" value="TreeGrafter"/>
</dbReference>
<dbReference type="GO" id="GO:0043138">
    <property type="term" value="F:3'-5' DNA helicase activity"/>
    <property type="evidence" value="ECO:0007669"/>
    <property type="project" value="UniProtKB-EC"/>
</dbReference>
<comment type="catalytic activity">
    <reaction evidence="14">
        <text>ATP + H2O = ADP + phosphate + H(+)</text>
        <dbReference type="Rhea" id="RHEA:13065"/>
        <dbReference type="ChEBI" id="CHEBI:15377"/>
        <dbReference type="ChEBI" id="CHEBI:15378"/>
        <dbReference type="ChEBI" id="CHEBI:30616"/>
        <dbReference type="ChEBI" id="CHEBI:43474"/>
        <dbReference type="ChEBI" id="CHEBI:456216"/>
        <dbReference type="EC" id="5.6.2.4"/>
    </reaction>
</comment>
<evidence type="ECO:0000313" key="16">
    <source>
        <dbReference type="EMBL" id="CPV55719.1"/>
    </source>
</evidence>
<keyword evidence="10" id="KW-0234">DNA repair</keyword>
<dbReference type="InterPro" id="IPR014017">
    <property type="entry name" value="DNA_helicase_UvrD-like_C"/>
</dbReference>
<keyword evidence="7" id="KW-0269">Exonuclease</keyword>
<dbReference type="Gene3D" id="3.40.50.300">
    <property type="entry name" value="P-loop containing nucleotide triphosphate hydrolases"/>
    <property type="match status" value="2"/>
</dbReference>
<evidence type="ECO:0000256" key="15">
    <source>
        <dbReference type="PROSITE-ProRule" id="PRU00560"/>
    </source>
</evidence>
<dbReference type="Gene3D" id="1.10.10.160">
    <property type="match status" value="1"/>
</dbReference>
<dbReference type="EMBL" id="CSWP01000005">
    <property type="protein sequence ID" value="CPV55719.1"/>
    <property type="molecule type" value="Genomic_DNA"/>
</dbReference>
<dbReference type="GO" id="GO:0003677">
    <property type="term" value="F:DNA binding"/>
    <property type="evidence" value="ECO:0007669"/>
    <property type="project" value="UniProtKB-KW"/>
</dbReference>
<feature type="binding site" evidence="15">
    <location>
        <begin position="31"/>
        <end position="38"/>
    </location>
    <ligand>
        <name>ATP</name>
        <dbReference type="ChEBI" id="CHEBI:30616"/>
    </ligand>
</feature>
<keyword evidence="8 15" id="KW-0067">ATP-binding</keyword>
<organism evidence="16 17">
    <name type="scientific">Mycobacteroides abscessus</name>
    <dbReference type="NCBI Taxonomy" id="36809"/>
    <lineage>
        <taxon>Bacteria</taxon>
        <taxon>Bacillati</taxon>
        <taxon>Actinomycetota</taxon>
        <taxon>Actinomycetes</taxon>
        <taxon>Mycobacteriales</taxon>
        <taxon>Mycobacteriaceae</taxon>
        <taxon>Mycobacteroides</taxon>
    </lineage>
</organism>
<keyword evidence="2" id="KW-0540">Nuclease</keyword>
<evidence type="ECO:0000256" key="13">
    <source>
        <dbReference type="ARBA" id="ARBA00034808"/>
    </source>
</evidence>
<dbReference type="InterPro" id="IPR000212">
    <property type="entry name" value="DNA_helicase_UvrD/REP"/>
</dbReference>
<dbReference type="InterPro" id="IPR011604">
    <property type="entry name" value="PDDEXK-like_dom_sf"/>
</dbReference>
<dbReference type="RefSeq" id="WP_016892923.1">
    <property type="nucleotide sequence ID" value="NZ_CSWP01000005.1"/>
</dbReference>
<evidence type="ECO:0000256" key="4">
    <source>
        <dbReference type="ARBA" id="ARBA00022763"/>
    </source>
</evidence>
<dbReference type="GO" id="GO:0004527">
    <property type="term" value="F:exonuclease activity"/>
    <property type="evidence" value="ECO:0007669"/>
    <property type="project" value="UniProtKB-KW"/>
</dbReference>
<evidence type="ECO:0000256" key="9">
    <source>
        <dbReference type="ARBA" id="ARBA00023125"/>
    </source>
</evidence>
<dbReference type="PANTHER" id="PTHR11070:SF59">
    <property type="entry name" value="DNA 3'-5' HELICASE"/>
    <property type="match status" value="1"/>
</dbReference>
<dbReference type="PROSITE" id="PS51217">
    <property type="entry name" value="UVRD_HELICASE_CTER"/>
    <property type="match status" value="1"/>
</dbReference>
<dbReference type="Pfam" id="PF12705">
    <property type="entry name" value="PDDEXK_1"/>
    <property type="match status" value="1"/>
</dbReference>
<accession>A0A0U0ZMX0</accession>
<name>A0A0U0ZMX0_9MYCO</name>
<dbReference type="AlphaFoldDB" id="A0A0U0ZMX0"/>
<evidence type="ECO:0000256" key="3">
    <source>
        <dbReference type="ARBA" id="ARBA00022741"/>
    </source>
</evidence>
<reference evidence="16 17" key="1">
    <citation type="submission" date="2015-03" db="EMBL/GenBank/DDBJ databases">
        <authorList>
            <person name="Murphy D."/>
        </authorList>
    </citation>
    <scope>NUCLEOTIDE SEQUENCE [LARGE SCALE GENOMIC DNA]</scope>
    <source>
        <strain evidence="16 17">PAP088</strain>
    </source>
</reference>
<comment type="catalytic activity">
    <reaction evidence="12">
        <text>Couples ATP hydrolysis with the unwinding of duplex DNA by translocating in the 3'-5' direction.</text>
        <dbReference type="EC" id="5.6.2.4"/>
    </reaction>
</comment>
<evidence type="ECO:0000256" key="5">
    <source>
        <dbReference type="ARBA" id="ARBA00022801"/>
    </source>
</evidence>
<evidence type="ECO:0000256" key="14">
    <source>
        <dbReference type="ARBA" id="ARBA00048988"/>
    </source>
</evidence>
<evidence type="ECO:0000313" key="17">
    <source>
        <dbReference type="Proteomes" id="UP000045782"/>
    </source>
</evidence>
<dbReference type="Proteomes" id="UP000045782">
    <property type="component" value="Unassembled WGS sequence"/>
</dbReference>
<dbReference type="PROSITE" id="PS51198">
    <property type="entry name" value="UVRD_HELICASE_ATP_BIND"/>
    <property type="match status" value="1"/>
</dbReference>
<proteinExistence type="inferred from homology"/>
<dbReference type="Pfam" id="PF13361">
    <property type="entry name" value="UvrD_C"/>
    <property type="match status" value="1"/>
</dbReference>
<keyword evidence="9" id="KW-0238">DNA-binding</keyword>
<dbReference type="PANTHER" id="PTHR11070">
    <property type="entry name" value="UVRD / RECB / PCRA DNA HELICASE FAMILY MEMBER"/>
    <property type="match status" value="1"/>
</dbReference>
<dbReference type="GO" id="GO:0005524">
    <property type="term" value="F:ATP binding"/>
    <property type="evidence" value="ECO:0007669"/>
    <property type="project" value="UniProtKB-UniRule"/>
</dbReference>
<keyword evidence="6 15" id="KW-0347">Helicase</keyword>
<evidence type="ECO:0000256" key="1">
    <source>
        <dbReference type="ARBA" id="ARBA00009922"/>
    </source>
</evidence>
<dbReference type="GO" id="GO:0033202">
    <property type="term" value="C:DNA helicase complex"/>
    <property type="evidence" value="ECO:0007669"/>
    <property type="project" value="TreeGrafter"/>
</dbReference>
<dbReference type="SUPFAM" id="SSF52540">
    <property type="entry name" value="P-loop containing nucleoside triphosphate hydrolases"/>
    <property type="match status" value="1"/>
</dbReference>
<dbReference type="Gene3D" id="1.10.486.10">
    <property type="entry name" value="PCRA, domain 4"/>
    <property type="match status" value="1"/>
</dbReference>
<dbReference type="Gene3D" id="3.90.320.10">
    <property type="match status" value="1"/>
</dbReference>
<evidence type="ECO:0000256" key="6">
    <source>
        <dbReference type="ARBA" id="ARBA00022806"/>
    </source>
</evidence>
<keyword evidence="11" id="KW-0413">Isomerase</keyword>
<keyword evidence="4" id="KW-0227">DNA damage</keyword>
<dbReference type="GO" id="GO:0016887">
    <property type="term" value="F:ATP hydrolysis activity"/>
    <property type="evidence" value="ECO:0007669"/>
    <property type="project" value="RHEA"/>
</dbReference>
<evidence type="ECO:0000256" key="12">
    <source>
        <dbReference type="ARBA" id="ARBA00034617"/>
    </source>
</evidence>
<evidence type="ECO:0000256" key="8">
    <source>
        <dbReference type="ARBA" id="ARBA00022840"/>
    </source>
</evidence>
<comment type="similarity">
    <text evidence="1">Belongs to the helicase family. UvrD subfamily.</text>
</comment>
<keyword evidence="5 15" id="KW-0378">Hydrolase</keyword>